<reference evidence="3 4" key="1">
    <citation type="submission" date="2020-09" db="EMBL/GenBank/DDBJ databases">
        <title>Novel species of Mucilaginibacter isolated from a glacier on the Tibetan Plateau.</title>
        <authorList>
            <person name="Liu Q."/>
            <person name="Xin Y.-H."/>
        </authorList>
    </citation>
    <scope>NUCLEOTIDE SEQUENCE [LARGE SCALE GENOMIC DNA]</scope>
    <source>
        <strain evidence="3 4">CGMCC 1.13878</strain>
    </source>
</reference>
<dbReference type="PANTHER" id="PTHR37302">
    <property type="entry name" value="SLR1116 PROTEIN"/>
    <property type="match status" value="1"/>
</dbReference>
<dbReference type="InterPro" id="IPR007837">
    <property type="entry name" value="DinB"/>
</dbReference>
<organism evidence="3 4">
    <name type="scientific">Mucilaginibacter rigui</name>
    <dbReference type="NCBI Taxonomy" id="534635"/>
    <lineage>
        <taxon>Bacteria</taxon>
        <taxon>Pseudomonadati</taxon>
        <taxon>Bacteroidota</taxon>
        <taxon>Sphingobacteriia</taxon>
        <taxon>Sphingobacteriales</taxon>
        <taxon>Sphingobacteriaceae</taxon>
        <taxon>Mucilaginibacter</taxon>
    </lineage>
</organism>
<evidence type="ECO:0000256" key="2">
    <source>
        <dbReference type="ARBA" id="ARBA00022723"/>
    </source>
</evidence>
<dbReference type="SUPFAM" id="SSF109854">
    <property type="entry name" value="DinB/YfiT-like putative metalloenzymes"/>
    <property type="match status" value="1"/>
</dbReference>
<dbReference type="PANTHER" id="PTHR37302:SF1">
    <property type="entry name" value="PROTEIN DINB"/>
    <property type="match status" value="1"/>
</dbReference>
<protein>
    <submittedName>
        <fullName evidence="3">DinB family protein</fullName>
    </submittedName>
</protein>
<comment type="caution">
    <text evidence="3">The sequence shown here is derived from an EMBL/GenBank/DDBJ whole genome shotgun (WGS) entry which is preliminary data.</text>
</comment>
<keyword evidence="2" id="KW-0479">Metal-binding</keyword>
<dbReference type="EMBL" id="JACWMW010000001">
    <property type="protein sequence ID" value="MBD1384926.1"/>
    <property type="molecule type" value="Genomic_DNA"/>
</dbReference>
<name>A0ABR7X2X1_9SPHI</name>
<sequence length="154" mass="17556">MKSYFIRLLNYDHFANTKIAELIIQTGATGKPVEIMAHLLTAQQTWLKRLKRIPAPLTPLWPNWAAEAFTNIIDDNHQQLLAHLETMQPDNFDMVIEYKNSVGNFKNTVSDILAHLINHGTHHRAQIGTILKMDGATLPGLDYVLYLRNLNQTV</sequence>
<gene>
    <name evidence="3" type="ORF">IDJ75_06520</name>
</gene>
<evidence type="ECO:0000256" key="1">
    <source>
        <dbReference type="ARBA" id="ARBA00008635"/>
    </source>
</evidence>
<dbReference type="Proteomes" id="UP000618754">
    <property type="component" value="Unassembled WGS sequence"/>
</dbReference>
<keyword evidence="4" id="KW-1185">Reference proteome</keyword>
<evidence type="ECO:0000313" key="3">
    <source>
        <dbReference type="EMBL" id="MBD1384926.1"/>
    </source>
</evidence>
<proteinExistence type="inferred from homology"/>
<accession>A0ABR7X2X1</accession>
<evidence type="ECO:0000313" key="4">
    <source>
        <dbReference type="Proteomes" id="UP000618754"/>
    </source>
</evidence>
<comment type="similarity">
    <text evidence="1">Belongs to the DinB family.</text>
</comment>
<dbReference type="RefSeq" id="WP_191174766.1">
    <property type="nucleotide sequence ID" value="NZ_JACWMW010000001.1"/>
</dbReference>
<dbReference type="Gene3D" id="1.20.120.450">
    <property type="entry name" value="dinb family like domain"/>
    <property type="match status" value="1"/>
</dbReference>
<dbReference type="InterPro" id="IPR034660">
    <property type="entry name" value="DinB/YfiT-like"/>
</dbReference>
<dbReference type="Pfam" id="PF05163">
    <property type="entry name" value="DinB"/>
    <property type="match status" value="1"/>
</dbReference>